<evidence type="ECO:0000313" key="2">
    <source>
        <dbReference type="EMBL" id="MBB5204626.1"/>
    </source>
</evidence>
<evidence type="ECO:0000256" key="1">
    <source>
        <dbReference type="SAM" id="MobiDB-lite"/>
    </source>
</evidence>
<dbReference type="EMBL" id="JACHHO010000002">
    <property type="protein sequence ID" value="MBB5204626.1"/>
    <property type="molecule type" value="Genomic_DNA"/>
</dbReference>
<comment type="caution">
    <text evidence="2">The sequence shown here is derived from an EMBL/GenBank/DDBJ whole genome shotgun (WGS) entry which is preliminary data.</text>
</comment>
<keyword evidence="3" id="KW-1185">Reference proteome</keyword>
<feature type="compositionally biased region" description="Basic residues" evidence="1">
    <location>
        <begin position="78"/>
        <end position="87"/>
    </location>
</feature>
<proteinExistence type="predicted"/>
<name>A0A840S6K7_9BURK</name>
<feature type="region of interest" description="Disordered" evidence="1">
    <location>
        <begin position="67"/>
        <end position="87"/>
    </location>
</feature>
<dbReference type="AlphaFoldDB" id="A0A840S6K7"/>
<evidence type="ECO:0000313" key="3">
    <source>
        <dbReference type="Proteomes" id="UP000554837"/>
    </source>
</evidence>
<reference evidence="2 3" key="1">
    <citation type="submission" date="2020-08" db="EMBL/GenBank/DDBJ databases">
        <title>Genomic Encyclopedia of Type Strains, Phase IV (KMG-IV): sequencing the most valuable type-strain genomes for metagenomic binning, comparative biology and taxonomic classification.</title>
        <authorList>
            <person name="Goeker M."/>
        </authorList>
    </citation>
    <scope>NUCLEOTIDE SEQUENCE [LARGE SCALE GENOMIC DNA]</scope>
    <source>
        <strain evidence="2 3">DSM 23958</strain>
    </source>
</reference>
<evidence type="ECO:0008006" key="4">
    <source>
        <dbReference type="Google" id="ProtNLM"/>
    </source>
</evidence>
<dbReference type="RefSeq" id="WP_310732989.1">
    <property type="nucleotide sequence ID" value="NZ_CP040709.1"/>
</dbReference>
<accession>A0A840S6K7</accession>
<protein>
    <recommendedName>
        <fullName evidence="4">CopG family transcriptional regulator</fullName>
    </recommendedName>
</protein>
<organism evidence="2 3">
    <name type="scientific">Inhella inkyongensis</name>
    <dbReference type="NCBI Taxonomy" id="392593"/>
    <lineage>
        <taxon>Bacteria</taxon>
        <taxon>Pseudomonadati</taxon>
        <taxon>Pseudomonadota</taxon>
        <taxon>Betaproteobacteria</taxon>
        <taxon>Burkholderiales</taxon>
        <taxon>Sphaerotilaceae</taxon>
        <taxon>Inhella</taxon>
    </lineage>
</organism>
<dbReference type="Proteomes" id="UP000554837">
    <property type="component" value="Unassembled WGS sequence"/>
</dbReference>
<sequence length="87" mass="9985">MSEFVSNSGMALRNITITMEESVAEWVRMEAARRDTSVSRLVGELLAEKMRHDDAYARAMADWQQRQRRWKGAATPTRAKRQRGSGE</sequence>
<gene>
    <name evidence="2" type="ORF">HNQ51_001940</name>
</gene>